<accession>A0ABR4LWI4</accession>
<dbReference type="Gene3D" id="3.30.930.10">
    <property type="entry name" value="Bira Bifunctional Protein, Domain 2"/>
    <property type="match status" value="1"/>
</dbReference>
<comment type="caution">
    <text evidence="7">The sequence shown here is derived from an EMBL/GenBank/DDBJ whole genome shotgun (WGS) entry which is preliminary data.</text>
</comment>
<gene>
    <name evidence="7" type="ORF">BJX67DRAFT_349301</name>
</gene>
<sequence>MRSIRPLWASPQIKGSNLPFSTGSSLALISTRTKHRRIAQRISIPIRWNTGAASPGKALQHRLQELKDSCPDPYPRLRKSSTSIDCSEFRSRYTHLANNETVEDGLVSVNGRVRTYRLAGSKLVFFDIVQDGHKVQIMCNFRRLDGATPHTFRQFYRLLRRGDAFSVTGKPHRTGRGELTVVATEIPQLLSPCLHDVPLDAKLHENSPYPRHVQFLADQTTVDTVKARSAIIQYLRQFFINRSFLEVDTPIINSVAGGAIARPFYTAATEFPERQLSLRIAPELWLKRFVVGGLDRVFEIGPSFRDEGLDRTHNPEFTTCEFYNAYSNLEDLMSTTEELLSGMAKHINELNAQTGTLNPTTVDFSTPFRRIDFIAGIEEAIGRRLPTLTSPTAHDQTLQIFKDLSLKLPKNPTLPRLLDDLSSLYLEPHCNNPTFIVNPPECLSPLSKSFTHPTTGQIVAARAELFIRAKEIVNTYEEENSPSEQRRKFENQMRFSKDANRPGEVDEEYLKALEWGLPPTGGWGCGVDRLVMLFTGQKKIADVLPFGNLRSVTKRNGGGVRERPM</sequence>
<evidence type="ECO:0000256" key="5">
    <source>
        <dbReference type="ARBA" id="ARBA00030563"/>
    </source>
</evidence>
<dbReference type="InterPro" id="IPR012340">
    <property type="entry name" value="NA-bd_OB-fold"/>
</dbReference>
<proteinExistence type="predicted"/>
<dbReference type="PRINTS" id="PR00982">
    <property type="entry name" value="TRNASYNTHLYS"/>
</dbReference>
<dbReference type="SUPFAM" id="SSF50249">
    <property type="entry name" value="Nucleic acid-binding proteins"/>
    <property type="match status" value="1"/>
</dbReference>
<dbReference type="Gene3D" id="2.40.50.140">
    <property type="entry name" value="Nucleic acid-binding proteins"/>
    <property type="match status" value="1"/>
</dbReference>
<dbReference type="InterPro" id="IPR006195">
    <property type="entry name" value="aa-tRNA-synth_II"/>
</dbReference>
<dbReference type="GeneID" id="98143803"/>
<keyword evidence="2" id="KW-0547">Nucleotide-binding</keyword>
<evidence type="ECO:0000313" key="7">
    <source>
        <dbReference type="EMBL" id="KAL2868826.1"/>
    </source>
</evidence>
<protein>
    <recommendedName>
        <fullName evidence="5">Lysyl-tRNA synthetase</fullName>
    </recommendedName>
</protein>
<dbReference type="Pfam" id="PF00152">
    <property type="entry name" value="tRNA-synt_2"/>
    <property type="match status" value="1"/>
</dbReference>
<evidence type="ECO:0000313" key="8">
    <source>
        <dbReference type="Proteomes" id="UP001610432"/>
    </source>
</evidence>
<keyword evidence="8" id="KW-1185">Reference proteome</keyword>
<reference evidence="7 8" key="1">
    <citation type="submission" date="2024-07" db="EMBL/GenBank/DDBJ databases">
        <title>Section-level genome sequencing and comparative genomics of Aspergillus sections Usti and Cavernicolus.</title>
        <authorList>
            <consortium name="Lawrence Berkeley National Laboratory"/>
            <person name="Nybo J.L."/>
            <person name="Vesth T.C."/>
            <person name="Theobald S."/>
            <person name="Frisvad J.C."/>
            <person name="Larsen T.O."/>
            <person name="Kjaerboelling I."/>
            <person name="Rothschild-Mancinelli K."/>
            <person name="Lyhne E.K."/>
            <person name="Kogle M.E."/>
            <person name="Barry K."/>
            <person name="Clum A."/>
            <person name="Na H."/>
            <person name="Ledsgaard L."/>
            <person name="Lin J."/>
            <person name="Lipzen A."/>
            <person name="Kuo A."/>
            <person name="Riley R."/>
            <person name="Mondo S."/>
            <person name="Labutti K."/>
            <person name="Haridas S."/>
            <person name="Pangalinan J."/>
            <person name="Salamov A.A."/>
            <person name="Simmons B.A."/>
            <person name="Magnuson J.K."/>
            <person name="Chen J."/>
            <person name="Drula E."/>
            <person name="Henrissat B."/>
            <person name="Wiebenga A."/>
            <person name="Lubbers R.J."/>
            <person name="Gomes A.C."/>
            <person name="Macurrencykelacurrency M.R."/>
            <person name="Stajich J."/>
            <person name="Grigoriev I.V."/>
            <person name="Mortensen U.H."/>
            <person name="De Vries R.P."/>
            <person name="Baker S.E."/>
            <person name="Andersen M.R."/>
        </authorList>
    </citation>
    <scope>NUCLEOTIDE SEQUENCE [LARGE SCALE GENOMIC DNA]</scope>
    <source>
        <strain evidence="7 8">CBS 449.75</strain>
    </source>
</reference>
<evidence type="ECO:0000256" key="2">
    <source>
        <dbReference type="ARBA" id="ARBA00022741"/>
    </source>
</evidence>
<dbReference type="PROSITE" id="PS50862">
    <property type="entry name" value="AA_TRNA_LIGASE_II"/>
    <property type="match status" value="1"/>
</dbReference>
<dbReference type="EMBL" id="JBFXLQ010000012">
    <property type="protein sequence ID" value="KAL2868826.1"/>
    <property type="molecule type" value="Genomic_DNA"/>
</dbReference>
<keyword evidence="1" id="KW-0436">Ligase</keyword>
<organism evidence="7 8">
    <name type="scientific">Aspergillus lucknowensis</name>
    <dbReference type="NCBI Taxonomy" id="176173"/>
    <lineage>
        <taxon>Eukaryota</taxon>
        <taxon>Fungi</taxon>
        <taxon>Dikarya</taxon>
        <taxon>Ascomycota</taxon>
        <taxon>Pezizomycotina</taxon>
        <taxon>Eurotiomycetes</taxon>
        <taxon>Eurotiomycetidae</taxon>
        <taxon>Eurotiales</taxon>
        <taxon>Aspergillaceae</taxon>
        <taxon>Aspergillus</taxon>
        <taxon>Aspergillus subgen. Nidulantes</taxon>
    </lineage>
</organism>
<name>A0ABR4LWI4_9EURO</name>
<dbReference type="InterPro" id="IPR018149">
    <property type="entry name" value="Lys-tRNA-synth_II_C"/>
</dbReference>
<dbReference type="InterPro" id="IPR004365">
    <property type="entry name" value="NA-bd_OB_tRNA"/>
</dbReference>
<dbReference type="InterPro" id="IPR045864">
    <property type="entry name" value="aa-tRNA-synth_II/BPL/LPL"/>
</dbReference>
<dbReference type="InterPro" id="IPR044136">
    <property type="entry name" value="Lys-tRNA-ligase_II_N"/>
</dbReference>
<dbReference type="CDD" id="cd04322">
    <property type="entry name" value="LysRS_N"/>
    <property type="match status" value="1"/>
</dbReference>
<dbReference type="SUPFAM" id="SSF55681">
    <property type="entry name" value="Class II aaRS and biotin synthetases"/>
    <property type="match status" value="1"/>
</dbReference>
<dbReference type="InterPro" id="IPR004364">
    <property type="entry name" value="Aa-tRNA-synt_II"/>
</dbReference>
<dbReference type="PANTHER" id="PTHR42918:SF5">
    <property type="entry name" value="LYSINE--TRNA LIGASE, MITOCHONDRIAL"/>
    <property type="match status" value="1"/>
</dbReference>
<dbReference type="Pfam" id="PF01336">
    <property type="entry name" value="tRNA_anti-codon"/>
    <property type="match status" value="1"/>
</dbReference>
<evidence type="ECO:0000259" key="6">
    <source>
        <dbReference type="PROSITE" id="PS50862"/>
    </source>
</evidence>
<keyword evidence="3" id="KW-0067">ATP-binding</keyword>
<evidence type="ECO:0000256" key="3">
    <source>
        <dbReference type="ARBA" id="ARBA00022840"/>
    </source>
</evidence>
<keyword evidence="4" id="KW-0030">Aminoacyl-tRNA synthetase</keyword>
<dbReference type="RefSeq" id="XP_070887805.1">
    <property type="nucleotide sequence ID" value="XM_071028731.1"/>
</dbReference>
<feature type="domain" description="Aminoacyl-transfer RNA synthetases class-II family profile" evidence="6">
    <location>
        <begin position="228"/>
        <end position="545"/>
    </location>
</feature>
<evidence type="ECO:0000256" key="1">
    <source>
        <dbReference type="ARBA" id="ARBA00022598"/>
    </source>
</evidence>
<evidence type="ECO:0000256" key="4">
    <source>
        <dbReference type="ARBA" id="ARBA00023146"/>
    </source>
</evidence>
<dbReference type="Proteomes" id="UP001610432">
    <property type="component" value="Unassembled WGS sequence"/>
</dbReference>
<dbReference type="PANTHER" id="PTHR42918">
    <property type="entry name" value="LYSYL-TRNA SYNTHETASE"/>
    <property type="match status" value="1"/>
</dbReference>